<dbReference type="Pfam" id="PF07895">
    <property type="entry name" value="DUF1673"/>
    <property type="match status" value="1"/>
</dbReference>
<protein>
    <submittedName>
        <fullName evidence="2">DUF1673 family protein</fullName>
    </submittedName>
</protein>
<proteinExistence type="predicted"/>
<dbReference type="Proteomes" id="UP001246244">
    <property type="component" value="Unassembled WGS sequence"/>
</dbReference>
<keyword evidence="1" id="KW-1133">Transmembrane helix</keyword>
<gene>
    <name evidence="2" type="ORF">RG963_10650</name>
</gene>
<keyword evidence="1" id="KW-0812">Transmembrane</keyword>
<evidence type="ECO:0000256" key="1">
    <source>
        <dbReference type="SAM" id="Phobius"/>
    </source>
</evidence>
<feature type="transmembrane region" description="Helical" evidence="1">
    <location>
        <begin position="155"/>
        <end position="173"/>
    </location>
</feature>
<accession>A0ABU2D2L6</accession>
<sequence>MTFMKYFKKLMGWCPTKNSLQKERQEDCFSDFKLENGNLQLMPSSAGLQENRTLKARVNLVDYRWILRALLIGFLALIASLLLWTYSPEDSYLIIFSGLIMFLLPLIFLLNRPNAAKIIPGKIIIKQPMRKPVVIEKEDVTQISLTKNESHSLRWLIRLFCVFFFVVTIMMDLKDLERLATDYSKLSISLTKLSKITFFLVLYYNFELLVPYQQTLKVTTRQI</sequence>
<evidence type="ECO:0000313" key="3">
    <source>
        <dbReference type="Proteomes" id="UP001246244"/>
    </source>
</evidence>
<dbReference type="RefSeq" id="WP_310576279.1">
    <property type="nucleotide sequence ID" value="NZ_JAVKPK010000042.1"/>
</dbReference>
<organism evidence="2 3">
    <name type="scientific">Methanosarcina baikalica</name>
    <dbReference type="NCBI Taxonomy" id="3073890"/>
    <lineage>
        <taxon>Archaea</taxon>
        <taxon>Methanobacteriati</taxon>
        <taxon>Methanobacteriota</taxon>
        <taxon>Stenosarchaea group</taxon>
        <taxon>Methanomicrobia</taxon>
        <taxon>Methanosarcinales</taxon>
        <taxon>Methanosarcinaceae</taxon>
        <taxon>Methanosarcina</taxon>
    </lineage>
</organism>
<dbReference type="InterPro" id="IPR012874">
    <property type="entry name" value="DUF1673_METspp"/>
</dbReference>
<keyword evidence="3" id="KW-1185">Reference proteome</keyword>
<comment type="caution">
    <text evidence="2">The sequence shown here is derived from an EMBL/GenBank/DDBJ whole genome shotgun (WGS) entry which is preliminary data.</text>
</comment>
<reference evidence="3" key="1">
    <citation type="submission" date="2023-07" db="EMBL/GenBank/DDBJ databases">
        <title>Whole-genome sequencing of a new Methanosarcina sp. Z-7115.</title>
        <authorList>
            <person name="Zhilina T.N."/>
            <person name="Merkel A.Y."/>
        </authorList>
    </citation>
    <scope>NUCLEOTIDE SEQUENCE [LARGE SCALE GENOMIC DNA]</scope>
    <source>
        <strain evidence="3">Z-7115</strain>
    </source>
</reference>
<dbReference type="EMBL" id="JAVKPK010000042">
    <property type="protein sequence ID" value="MDR7666226.1"/>
    <property type="molecule type" value="Genomic_DNA"/>
</dbReference>
<feature type="transmembrane region" description="Helical" evidence="1">
    <location>
        <begin position="92"/>
        <end position="110"/>
    </location>
</feature>
<feature type="transmembrane region" description="Helical" evidence="1">
    <location>
        <begin position="65"/>
        <end position="86"/>
    </location>
</feature>
<evidence type="ECO:0000313" key="2">
    <source>
        <dbReference type="EMBL" id="MDR7666226.1"/>
    </source>
</evidence>
<keyword evidence="1" id="KW-0472">Membrane</keyword>
<feature type="transmembrane region" description="Helical" evidence="1">
    <location>
        <begin position="193"/>
        <end position="212"/>
    </location>
</feature>
<name>A0ABU2D2L6_9EURY</name>